<comment type="caution">
    <text evidence="9">The sequence shown here is derived from an EMBL/GenBank/DDBJ whole genome shotgun (WGS) entry which is preliminary data.</text>
</comment>
<dbReference type="AlphaFoldDB" id="A0A662D1L9"/>
<evidence type="ECO:0000256" key="2">
    <source>
        <dbReference type="ARBA" id="ARBA00022448"/>
    </source>
</evidence>
<feature type="transmembrane region" description="Helical" evidence="7">
    <location>
        <begin position="12"/>
        <end position="34"/>
    </location>
</feature>
<dbReference type="SUPFAM" id="SSF161098">
    <property type="entry name" value="MetI-like"/>
    <property type="match status" value="1"/>
</dbReference>
<comment type="subcellular location">
    <subcellularLocation>
        <location evidence="1 7">Cell membrane</location>
        <topology evidence="1 7">Multi-pass membrane protein</topology>
    </subcellularLocation>
</comment>
<dbReference type="InterPro" id="IPR050901">
    <property type="entry name" value="BP-dep_ABC_trans_perm"/>
</dbReference>
<dbReference type="PROSITE" id="PS50928">
    <property type="entry name" value="ABC_TM1"/>
    <property type="match status" value="1"/>
</dbReference>
<evidence type="ECO:0000256" key="7">
    <source>
        <dbReference type="RuleBase" id="RU363032"/>
    </source>
</evidence>
<keyword evidence="6 7" id="KW-0472">Membrane</keyword>
<feature type="domain" description="ABC transmembrane type-1" evidence="8">
    <location>
        <begin position="73"/>
        <end position="263"/>
    </location>
</feature>
<feature type="transmembrane region" description="Helical" evidence="7">
    <location>
        <begin position="110"/>
        <end position="132"/>
    </location>
</feature>
<keyword evidence="3" id="KW-1003">Cell membrane</keyword>
<sequence>MRKELRRKYINRTIAYFVLIAASVIAIFPIYWLVSSALKSPKDIWSIPPSFLFPLDTSHFLTVVKERGLLKYFSNSLIVSSGSTFISLILGSLAAYVLTRYSIKGGRHIAFWMISLRMMPPIVVILPLYILFTRLGLVDTHIGLIFAHITLNLPFAVWMLMGFFKEIPKEIDEAALIDGCTTMGVLFRVVIPLLKGGLIATGIFCILWSWNDFIFAFSLTSVEAATLPVLISGFLGDYVWEWSSFYASGVIAAAPIMLLALFTQKYLVRGMTFGAVRG</sequence>
<dbReference type="InterPro" id="IPR035906">
    <property type="entry name" value="MetI-like_sf"/>
</dbReference>
<dbReference type="CDD" id="cd06261">
    <property type="entry name" value="TM_PBP2"/>
    <property type="match status" value="1"/>
</dbReference>
<name>A0A662D1L9_UNCAE</name>
<evidence type="ECO:0000256" key="1">
    <source>
        <dbReference type="ARBA" id="ARBA00004651"/>
    </source>
</evidence>
<dbReference type="InterPro" id="IPR000515">
    <property type="entry name" value="MetI-like"/>
</dbReference>
<keyword evidence="4 7" id="KW-0812">Transmembrane</keyword>
<dbReference type="GO" id="GO:0005886">
    <property type="term" value="C:plasma membrane"/>
    <property type="evidence" value="ECO:0007669"/>
    <property type="project" value="UniProtKB-SubCell"/>
</dbReference>
<evidence type="ECO:0000259" key="8">
    <source>
        <dbReference type="PROSITE" id="PS50928"/>
    </source>
</evidence>
<dbReference type="Gene3D" id="1.10.3720.10">
    <property type="entry name" value="MetI-like"/>
    <property type="match status" value="1"/>
</dbReference>
<dbReference type="Pfam" id="PF00528">
    <property type="entry name" value="BPD_transp_1"/>
    <property type="match status" value="1"/>
</dbReference>
<dbReference type="PANTHER" id="PTHR32243:SF18">
    <property type="entry name" value="INNER MEMBRANE ABC TRANSPORTER PERMEASE PROTEIN YCJP"/>
    <property type="match status" value="1"/>
</dbReference>
<feature type="transmembrane region" description="Helical" evidence="7">
    <location>
        <begin position="244"/>
        <end position="262"/>
    </location>
</feature>
<accession>A0A662D1L9</accession>
<feature type="transmembrane region" description="Helical" evidence="7">
    <location>
        <begin position="77"/>
        <end position="98"/>
    </location>
</feature>
<evidence type="ECO:0000256" key="6">
    <source>
        <dbReference type="ARBA" id="ARBA00023136"/>
    </source>
</evidence>
<keyword evidence="2 7" id="KW-0813">Transport</keyword>
<evidence type="ECO:0000256" key="4">
    <source>
        <dbReference type="ARBA" id="ARBA00022692"/>
    </source>
</evidence>
<gene>
    <name evidence="9" type="ORF">DRZ78_00950</name>
</gene>
<reference evidence="9 10" key="1">
    <citation type="submission" date="2018-06" db="EMBL/GenBank/DDBJ databases">
        <title>Extensive metabolic versatility and redundancy in microbially diverse, dynamic hydrothermal sediments.</title>
        <authorList>
            <person name="Dombrowski N."/>
            <person name="Teske A."/>
            <person name="Baker B.J."/>
        </authorList>
    </citation>
    <scope>NUCLEOTIDE SEQUENCE [LARGE SCALE GENOMIC DNA]</scope>
    <source>
        <strain evidence="9">B7_G13</strain>
    </source>
</reference>
<feature type="transmembrane region" description="Helical" evidence="7">
    <location>
        <begin position="185"/>
        <end position="210"/>
    </location>
</feature>
<dbReference type="EMBL" id="QMPY01000021">
    <property type="protein sequence ID" value="RLE08503.1"/>
    <property type="molecule type" value="Genomic_DNA"/>
</dbReference>
<proteinExistence type="inferred from homology"/>
<dbReference type="PANTHER" id="PTHR32243">
    <property type="entry name" value="MALTOSE TRANSPORT SYSTEM PERMEASE-RELATED"/>
    <property type="match status" value="1"/>
</dbReference>
<evidence type="ECO:0000313" key="9">
    <source>
        <dbReference type="EMBL" id="RLE08503.1"/>
    </source>
</evidence>
<feature type="transmembrane region" description="Helical" evidence="7">
    <location>
        <begin position="144"/>
        <end position="164"/>
    </location>
</feature>
<keyword evidence="5 7" id="KW-1133">Transmembrane helix</keyword>
<protein>
    <submittedName>
        <fullName evidence="9">Carbohydrate ABC transporter permease</fullName>
    </submittedName>
</protein>
<organism evidence="9 10">
    <name type="scientific">Aerophobetes bacterium</name>
    <dbReference type="NCBI Taxonomy" id="2030807"/>
    <lineage>
        <taxon>Bacteria</taxon>
        <taxon>Candidatus Aerophobota</taxon>
    </lineage>
</organism>
<comment type="similarity">
    <text evidence="7">Belongs to the binding-protein-dependent transport system permease family.</text>
</comment>
<evidence type="ECO:0000256" key="5">
    <source>
        <dbReference type="ARBA" id="ARBA00022989"/>
    </source>
</evidence>
<dbReference type="Proteomes" id="UP000277457">
    <property type="component" value="Unassembled WGS sequence"/>
</dbReference>
<dbReference type="GO" id="GO:0055085">
    <property type="term" value="P:transmembrane transport"/>
    <property type="evidence" value="ECO:0007669"/>
    <property type="project" value="InterPro"/>
</dbReference>
<evidence type="ECO:0000256" key="3">
    <source>
        <dbReference type="ARBA" id="ARBA00022475"/>
    </source>
</evidence>
<evidence type="ECO:0000313" key="10">
    <source>
        <dbReference type="Proteomes" id="UP000277457"/>
    </source>
</evidence>